<keyword evidence="2" id="KW-0675">Receptor</keyword>
<comment type="caution">
    <text evidence="2">The sequence shown here is derived from an EMBL/GenBank/DDBJ whole genome shotgun (WGS) entry which is preliminary data.</text>
</comment>
<reference evidence="2 3" key="1">
    <citation type="journal article" date="2018" name="Front. Plant Sci.">
        <title>Red Clover (Trifolium pratense) and Zigzag Clover (T. medium) - A Picture of Genomic Similarities and Differences.</title>
        <authorList>
            <person name="Dluhosova J."/>
            <person name="Istvanek J."/>
            <person name="Nedelnik J."/>
            <person name="Repkova J."/>
        </authorList>
    </citation>
    <scope>NUCLEOTIDE SEQUENCE [LARGE SCALE GENOMIC DNA]</scope>
    <source>
        <strain evidence="3">cv. 10/8</strain>
        <tissue evidence="2">Leaf</tissue>
    </source>
</reference>
<protein>
    <submittedName>
        <fullName evidence="2">Cysteine-rich receptor-like protein kinase</fullName>
    </submittedName>
</protein>
<gene>
    <name evidence="2" type="ORF">A2U01_0028648</name>
</gene>
<name>A0A392P7X9_9FABA</name>
<dbReference type="EMBL" id="LXQA010065905">
    <property type="protein sequence ID" value="MCI07579.1"/>
    <property type="molecule type" value="Genomic_DNA"/>
</dbReference>
<proteinExistence type="predicted"/>
<keyword evidence="2" id="KW-0418">Kinase</keyword>
<dbReference type="InterPro" id="IPR052343">
    <property type="entry name" value="Retrotransposon-Effector_Assoc"/>
</dbReference>
<evidence type="ECO:0000313" key="3">
    <source>
        <dbReference type="Proteomes" id="UP000265520"/>
    </source>
</evidence>
<accession>A0A392P7X9</accession>
<dbReference type="Proteomes" id="UP000265520">
    <property type="component" value="Unassembled WGS sequence"/>
</dbReference>
<feature type="non-terminal residue" evidence="2">
    <location>
        <position position="173"/>
    </location>
</feature>
<sequence length="173" mass="19673">MQKSRSRERWEHRPNLNGIQFQSLSAEDNLILMAPFTIDEVRDVIWSSDGNKSPGPDGFNFNFMKVCWEIIKGDILDFLHEFYSSATLPKAITASFLTLIPKKDHPQALSDYRPICLVSSLYKILSKILAGRLKKVLGKLISTVQSAFLPNRQILDGVLVVNELIDLAKRRKD</sequence>
<organism evidence="2 3">
    <name type="scientific">Trifolium medium</name>
    <dbReference type="NCBI Taxonomy" id="97028"/>
    <lineage>
        <taxon>Eukaryota</taxon>
        <taxon>Viridiplantae</taxon>
        <taxon>Streptophyta</taxon>
        <taxon>Embryophyta</taxon>
        <taxon>Tracheophyta</taxon>
        <taxon>Spermatophyta</taxon>
        <taxon>Magnoliopsida</taxon>
        <taxon>eudicotyledons</taxon>
        <taxon>Gunneridae</taxon>
        <taxon>Pentapetalae</taxon>
        <taxon>rosids</taxon>
        <taxon>fabids</taxon>
        <taxon>Fabales</taxon>
        <taxon>Fabaceae</taxon>
        <taxon>Papilionoideae</taxon>
        <taxon>50 kb inversion clade</taxon>
        <taxon>NPAAA clade</taxon>
        <taxon>Hologalegina</taxon>
        <taxon>IRL clade</taxon>
        <taxon>Trifolieae</taxon>
        <taxon>Trifolium</taxon>
    </lineage>
</organism>
<dbReference type="GO" id="GO:0016301">
    <property type="term" value="F:kinase activity"/>
    <property type="evidence" value="ECO:0007669"/>
    <property type="project" value="UniProtKB-KW"/>
</dbReference>
<dbReference type="Pfam" id="PF00078">
    <property type="entry name" value="RVT_1"/>
    <property type="match status" value="1"/>
</dbReference>
<dbReference type="InterPro" id="IPR043502">
    <property type="entry name" value="DNA/RNA_pol_sf"/>
</dbReference>
<keyword evidence="2" id="KW-0808">Transferase</keyword>
<feature type="domain" description="Reverse transcriptase" evidence="1">
    <location>
        <begin position="100"/>
        <end position="162"/>
    </location>
</feature>
<evidence type="ECO:0000313" key="2">
    <source>
        <dbReference type="EMBL" id="MCI07579.1"/>
    </source>
</evidence>
<keyword evidence="3" id="KW-1185">Reference proteome</keyword>
<dbReference type="SUPFAM" id="SSF56672">
    <property type="entry name" value="DNA/RNA polymerases"/>
    <property type="match status" value="1"/>
</dbReference>
<dbReference type="InterPro" id="IPR000477">
    <property type="entry name" value="RT_dom"/>
</dbReference>
<evidence type="ECO:0000259" key="1">
    <source>
        <dbReference type="Pfam" id="PF00078"/>
    </source>
</evidence>
<dbReference type="AlphaFoldDB" id="A0A392P7X9"/>
<dbReference type="PANTHER" id="PTHR46890:SF50">
    <property type="entry name" value="RNA-DIRECTED DNA POLYMERASE, EUKARYOTA, REVERSE TRANSCRIPTASE ZINC-BINDING DOMAIN PROTEIN-RELATED"/>
    <property type="match status" value="1"/>
</dbReference>
<dbReference type="PANTHER" id="PTHR46890">
    <property type="entry name" value="NON-LTR RETROLELEMENT REVERSE TRANSCRIPTASE-LIKE PROTEIN-RELATED"/>
    <property type="match status" value="1"/>
</dbReference>